<reference evidence="5" key="1">
    <citation type="journal article" date="2019" name="Int. J. Syst. Evol. Microbiol.">
        <title>The Global Catalogue of Microorganisms (GCM) 10K type strain sequencing project: providing services to taxonomists for standard genome sequencing and annotation.</title>
        <authorList>
            <consortium name="The Broad Institute Genomics Platform"/>
            <consortium name="The Broad Institute Genome Sequencing Center for Infectious Disease"/>
            <person name="Wu L."/>
            <person name="Ma J."/>
        </authorList>
    </citation>
    <scope>NUCLEOTIDE SEQUENCE [LARGE SCALE GENOMIC DNA]</scope>
    <source>
        <strain evidence="5">CGMCC 4.7237</strain>
    </source>
</reference>
<sequence length="321" mass="33437">MTHVMVKGSNIPLDASGVRAVLRWSLRPGAPDVDASVLLVGSGGRVRSDADFVFYNEPRHPSGLARHLPKKRVPEGLTDTVEVDLAALDATVDRVVVAASCDGGPFSQVHDLALMVYDSAGPQHAAPVITFDVVPDTGQETALICGEFYRKNAGWKFRALGLGYADGLVGLATEFGIAVDDGDPEPAPAPQQTQVQPRPEPSLAPTAAMPAPVRAEPQPAPAPAATTAYGYPLPAPSPAHVPAQPAYGYPQPVAATAAVPPPPTVAPPVHQQPQQGYPSYGYPQPVAATGQRRGDSGFPDSGPPDNGFTLPPQGPQFQPAR</sequence>
<organism evidence="4 5">
    <name type="scientific">Streptomyces polygonati</name>
    <dbReference type="NCBI Taxonomy" id="1617087"/>
    <lineage>
        <taxon>Bacteria</taxon>
        <taxon>Bacillati</taxon>
        <taxon>Actinomycetota</taxon>
        <taxon>Actinomycetes</taxon>
        <taxon>Kitasatosporales</taxon>
        <taxon>Streptomycetaceae</taxon>
        <taxon>Streptomyces</taxon>
    </lineage>
</organism>
<dbReference type="RefSeq" id="WP_386438483.1">
    <property type="nucleotide sequence ID" value="NZ_JBHSBB010000051.1"/>
</dbReference>
<dbReference type="CDD" id="cd06974">
    <property type="entry name" value="TerD_like"/>
    <property type="match status" value="1"/>
</dbReference>
<dbReference type="Pfam" id="PF02342">
    <property type="entry name" value="TerD"/>
    <property type="match status" value="1"/>
</dbReference>
<feature type="compositionally biased region" description="Low complexity" evidence="2">
    <location>
        <begin position="267"/>
        <end position="285"/>
    </location>
</feature>
<feature type="compositionally biased region" description="Low complexity" evidence="2">
    <location>
        <begin position="210"/>
        <end position="226"/>
    </location>
</feature>
<evidence type="ECO:0000259" key="3">
    <source>
        <dbReference type="Pfam" id="PF02342"/>
    </source>
</evidence>
<feature type="region of interest" description="Disordered" evidence="2">
    <location>
        <begin position="258"/>
        <end position="321"/>
    </location>
</feature>
<protein>
    <submittedName>
        <fullName evidence="4">TerD family protein</fullName>
    </submittedName>
</protein>
<evidence type="ECO:0000256" key="1">
    <source>
        <dbReference type="ARBA" id="ARBA00008775"/>
    </source>
</evidence>
<dbReference type="InterPro" id="IPR003325">
    <property type="entry name" value="TerD"/>
</dbReference>
<evidence type="ECO:0000313" key="5">
    <source>
        <dbReference type="Proteomes" id="UP001595765"/>
    </source>
</evidence>
<evidence type="ECO:0000313" key="4">
    <source>
        <dbReference type="EMBL" id="MFC4036563.1"/>
    </source>
</evidence>
<dbReference type="InterPro" id="IPR051324">
    <property type="entry name" value="Stress/Tellurium_Resist"/>
</dbReference>
<dbReference type="Proteomes" id="UP001595765">
    <property type="component" value="Unassembled WGS sequence"/>
</dbReference>
<feature type="domain" description="TerD" evidence="3">
    <location>
        <begin position="1"/>
        <end position="175"/>
    </location>
</feature>
<accession>A0ABV8HWV0</accession>
<comment type="caution">
    <text evidence="4">The sequence shown here is derived from an EMBL/GenBank/DDBJ whole genome shotgun (WGS) entry which is preliminary data.</text>
</comment>
<name>A0ABV8HWV0_9ACTN</name>
<proteinExistence type="inferred from homology"/>
<feature type="region of interest" description="Disordered" evidence="2">
    <location>
        <begin position="179"/>
        <end position="226"/>
    </location>
</feature>
<dbReference type="PANTHER" id="PTHR32097:SF4">
    <property type="entry name" value="GENERAL STRESS PROTEIN 16U"/>
    <property type="match status" value="1"/>
</dbReference>
<dbReference type="PANTHER" id="PTHR32097">
    <property type="entry name" value="CAMP-BINDING PROTEIN 1-RELATED"/>
    <property type="match status" value="1"/>
</dbReference>
<dbReference type="Gene3D" id="2.60.60.30">
    <property type="entry name" value="sav2460 like domains"/>
    <property type="match status" value="1"/>
</dbReference>
<gene>
    <name evidence="4" type="ORF">ACFO3J_34755</name>
</gene>
<evidence type="ECO:0000256" key="2">
    <source>
        <dbReference type="SAM" id="MobiDB-lite"/>
    </source>
</evidence>
<dbReference type="EMBL" id="JBHSBB010000051">
    <property type="protein sequence ID" value="MFC4036563.1"/>
    <property type="molecule type" value="Genomic_DNA"/>
</dbReference>
<keyword evidence="5" id="KW-1185">Reference proteome</keyword>
<comment type="similarity">
    <text evidence="1">Belongs to the CAPAB/TerDEXZ family.</text>
</comment>